<name>A0A1C4E6I7_9BACT</name>
<reference evidence="3 4" key="1">
    <citation type="submission" date="2016-08" db="EMBL/GenBank/DDBJ databases">
        <authorList>
            <person name="Seilhamer J.J."/>
        </authorList>
    </citation>
    <scope>NUCLEOTIDE SEQUENCE [LARGE SCALE GENOMIC DNA]</scope>
    <source>
        <strain evidence="3 4">A37T2</strain>
    </source>
</reference>
<keyword evidence="4" id="KW-1185">Reference proteome</keyword>
<dbReference type="OrthoDB" id="677894at2"/>
<proteinExistence type="predicted"/>
<dbReference type="Gene3D" id="1.20.5.320">
    <property type="entry name" value="6-Phosphogluconate Dehydrogenase, domain 3"/>
    <property type="match status" value="1"/>
</dbReference>
<dbReference type="Proteomes" id="UP000242818">
    <property type="component" value="Unassembled WGS sequence"/>
</dbReference>
<accession>A0A1C4E6I7</accession>
<gene>
    <name evidence="3" type="ORF">GA0116948_107123</name>
</gene>
<sequence>MKISSWRMFFSVTLFVCFLTIISCGKTGPEGPAGPQGTTGEKGDKGDTGEQGAIGATGTANVIYSNWVYATNFNDSTIDNSVLKIGYVAAPSLTTNILNSGTVIVYFTYGGGTFVLPYTSNAGGKPNTISFTPMLKKILITRFTHDNTASVVLSTLLQYRYIIIPGGVSGGRQKDVFQNLDWHNYSQVKAFFGLPD</sequence>
<dbReference type="PROSITE" id="PS51257">
    <property type="entry name" value="PROKAR_LIPOPROTEIN"/>
    <property type="match status" value="1"/>
</dbReference>
<protein>
    <recommendedName>
        <fullName evidence="5">Collagen triple helix repeat-containing protein</fullName>
    </recommendedName>
</protein>
<dbReference type="RefSeq" id="WP_123891776.1">
    <property type="nucleotide sequence ID" value="NZ_FMAR01000007.1"/>
</dbReference>
<dbReference type="EMBL" id="FMAR01000007">
    <property type="protein sequence ID" value="SCC39219.1"/>
    <property type="molecule type" value="Genomic_DNA"/>
</dbReference>
<evidence type="ECO:0008006" key="5">
    <source>
        <dbReference type="Google" id="ProtNLM"/>
    </source>
</evidence>
<evidence type="ECO:0000313" key="4">
    <source>
        <dbReference type="Proteomes" id="UP000242818"/>
    </source>
</evidence>
<feature type="signal peptide" evidence="2">
    <location>
        <begin position="1"/>
        <end position="25"/>
    </location>
</feature>
<feature type="region of interest" description="Disordered" evidence="1">
    <location>
        <begin position="30"/>
        <end position="51"/>
    </location>
</feature>
<dbReference type="STRING" id="1335309.GA0116948_107123"/>
<evidence type="ECO:0000256" key="2">
    <source>
        <dbReference type="SAM" id="SignalP"/>
    </source>
</evidence>
<keyword evidence="2" id="KW-0732">Signal</keyword>
<organism evidence="3 4">
    <name type="scientific">Chitinophaga costaii</name>
    <dbReference type="NCBI Taxonomy" id="1335309"/>
    <lineage>
        <taxon>Bacteria</taxon>
        <taxon>Pseudomonadati</taxon>
        <taxon>Bacteroidota</taxon>
        <taxon>Chitinophagia</taxon>
        <taxon>Chitinophagales</taxon>
        <taxon>Chitinophagaceae</taxon>
        <taxon>Chitinophaga</taxon>
    </lineage>
</organism>
<dbReference type="AlphaFoldDB" id="A0A1C4E6I7"/>
<evidence type="ECO:0000313" key="3">
    <source>
        <dbReference type="EMBL" id="SCC39219.1"/>
    </source>
</evidence>
<evidence type="ECO:0000256" key="1">
    <source>
        <dbReference type="SAM" id="MobiDB-lite"/>
    </source>
</evidence>
<feature type="chain" id="PRO_5008690914" description="Collagen triple helix repeat-containing protein" evidence="2">
    <location>
        <begin position="26"/>
        <end position="196"/>
    </location>
</feature>